<evidence type="ECO:0000313" key="1">
    <source>
        <dbReference type="EMBL" id="KAK0150745.1"/>
    </source>
</evidence>
<gene>
    <name evidence="1" type="ORF">N1851_008152</name>
</gene>
<dbReference type="PANTHER" id="PTHR31912:SF34">
    <property type="entry name" value="NOTOCHORD-RELATED PROTEIN"/>
    <property type="match status" value="1"/>
</dbReference>
<name>A0AA47N2M7_MERPO</name>
<reference evidence="1" key="1">
    <citation type="journal article" date="2023" name="Front. Mar. Sci.">
        <title>A new Merluccius polli reference genome to investigate the effects of global change in West African waters.</title>
        <authorList>
            <person name="Mateo J.L."/>
            <person name="Blanco-Fernandez C."/>
            <person name="Garcia-Vazquez E."/>
            <person name="Machado-Schiaffino G."/>
        </authorList>
    </citation>
    <scope>NUCLEOTIDE SEQUENCE</scope>
    <source>
        <strain evidence="1">C29</strain>
        <tissue evidence="1">Fin</tissue>
    </source>
</reference>
<evidence type="ECO:0000313" key="2">
    <source>
        <dbReference type="Proteomes" id="UP001174136"/>
    </source>
</evidence>
<proteinExistence type="predicted"/>
<dbReference type="AlphaFoldDB" id="A0AA47N2M7"/>
<protein>
    <submittedName>
        <fullName evidence="1">Uncharacterized protein</fullName>
    </submittedName>
</protein>
<comment type="caution">
    <text evidence="1">The sequence shown here is derived from an EMBL/GenBank/DDBJ whole genome shotgun (WGS) entry which is preliminary data.</text>
</comment>
<keyword evidence="2" id="KW-1185">Reference proteome</keyword>
<sequence>MATELCEFNPISLALKSDGPLSTAYKRKMYFKENFSVVEPIEYILKKKEIQDSMINSGKEAQSNSETQYKSFHDGTHFKANTWFSENDLAIALNLYCAIPLEHREKSTKSLLFIGLCVPPLLQSSLTSIFLAILCKANDVKQYGYSTVLEPLLKDLASHEEEGLYIPSLGRLVKGTSLFCCCRQLGCPFHWWIRTGGSHCYGVKQLCPLAEKLHFDVISGYPPDLLHDLFEKTALIKGKYFTLIELNKLIKQFPYRWADKKDAPQPVPLNFAAKGTVGGNPHKNWALLRLLPLIVGTKIPVSEPTWQVLLNLKDIVELVLAPVYSEETVCFLDSKISEHRHRFCEAFPEQRLIPKHHFLEHYPQLIKAFGPLVSLWTMRFEAKHSFFKRVVRHAHSFRNILLSLSVKHQMMVTYRLHDSKVVQPSLQVTKLSEVNFTVLREDIKTALETKFPGESSVQMANTVWYSGTRYTIGMILANGSTSGLPDFGELIQMVVIHGKLGFVVERLNAWYTEHLGSYELEKAKSIKVLEPAQLYDLFPLAAYAVAGKRMVTLKQYIYLLGQGSGTYGSRATCGSFADGRGSRTKLVEGGKKFNQGIRLDAHPNAAATLRLILKDHVIDELELPGGIPGTVNELQSIVNQKYGLEPGKFTLCDSPLTVIGNLGKILCSSPGLSSQVVPDGRSCPINANQRVADKRLTSLPMAPPLSRPIIFG</sequence>
<organism evidence="1 2">
    <name type="scientific">Merluccius polli</name>
    <name type="common">Benguela hake</name>
    <name type="synonym">Merluccius cadenati</name>
    <dbReference type="NCBI Taxonomy" id="89951"/>
    <lineage>
        <taxon>Eukaryota</taxon>
        <taxon>Metazoa</taxon>
        <taxon>Chordata</taxon>
        <taxon>Craniata</taxon>
        <taxon>Vertebrata</taxon>
        <taxon>Euteleostomi</taxon>
        <taxon>Actinopterygii</taxon>
        <taxon>Neopterygii</taxon>
        <taxon>Teleostei</taxon>
        <taxon>Neoteleostei</taxon>
        <taxon>Acanthomorphata</taxon>
        <taxon>Zeiogadaria</taxon>
        <taxon>Gadariae</taxon>
        <taxon>Gadiformes</taxon>
        <taxon>Gadoidei</taxon>
        <taxon>Merlucciidae</taxon>
        <taxon>Merluccius</taxon>
    </lineage>
</organism>
<accession>A0AA47N2M7</accession>
<dbReference type="EMBL" id="JAOPHQ010001443">
    <property type="protein sequence ID" value="KAK0150745.1"/>
    <property type="molecule type" value="Genomic_DNA"/>
</dbReference>
<dbReference type="PANTHER" id="PTHR31912">
    <property type="entry name" value="IP13529P"/>
    <property type="match status" value="1"/>
</dbReference>
<dbReference type="Proteomes" id="UP001174136">
    <property type="component" value="Unassembled WGS sequence"/>
</dbReference>